<evidence type="ECO:0000313" key="1">
    <source>
        <dbReference type="EMBL" id="KAD2392736.1"/>
    </source>
</evidence>
<accession>A0A5N6LKN4</accession>
<dbReference type="EMBL" id="SZYD01000019">
    <property type="protein sequence ID" value="KAD2392736.1"/>
    <property type="molecule type" value="Genomic_DNA"/>
</dbReference>
<proteinExistence type="predicted"/>
<dbReference type="AlphaFoldDB" id="A0A5N6LKN4"/>
<gene>
    <name evidence="1" type="ORF">E3N88_39713</name>
</gene>
<evidence type="ECO:0000313" key="2">
    <source>
        <dbReference type="Proteomes" id="UP000326396"/>
    </source>
</evidence>
<keyword evidence="2" id="KW-1185">Reference proteome</keyword>
<reference evidence="1 2" key="1">
    <citation type="submission" date="2019-05" db="EMBL/GenBank/DDBJ databases">
        <title>Mikania micrantha, genome provides insights into the molecular mechanism of rapid growth.</title>
        <authorList>
            <person name="Liu B."/>
        </authorList>
    </citation>
    <scope>NUCLEOTIDE SEQUENCE [LARGE SCALE GENOMIC DNA]</scope>
    <source>
        <strain evidence="1">NLD-2019</strain>
        <tissue evidence="1">Leaf</tissue>
    </source>
</reference>
<comment type="caution">
    <text evidence="1">The sequence shown here is derived from an EMBL/GenBank/DDBJ whole genome shotgun (WGS) entry which is preliminary data.</text>
</comment>
<name>A0A5N6LKN4_9ASTR</name>
<protein>
    <submittedName>
        <fullName evidence="1">Uncharacterized protein</fullName>
    </submittedName>
</protein>
<sequence length="76" mass="8823">MTTTLNQVAQTLSNMHATLYFASRVYYKSLIALQAELRERIERYSQLWIGCQRQLAAEEISVMVIQGLSKMRILKD</sequence>
<organism evidence="1 2">
    <name type="scientific">Mikania micrantha</name>
    <name type="common">bitter vine</name>
    <dbReference type="NCBI Taxonomy" id="192012"/>
    <lineage>
        <taxon>Eukaryota</taxon>
        <taxon>Viridiplantae</taxon>
        <taxon>Streptophyta</taxon>
        <taxon>Embryophyta</taxon>
        <taxon>Tracheophyta</taxon>
        <taxon>Spermatophyta</taxon>
        <taxon>Magnoliopsida</taxon>
        <taxon>eudicotyledons</taxon>
        <taxon>Gunneridae</taxon>
        <taxon>Pentapetalae</taxon>
        <taxon>asterids</taxon>
        <taxon>campanulids</taxon>
        <taxon>Asterales</taxon>
        <taxon>Asteraceae</taxon>
        <taxon>Asteroideae</taxon>
        <taxon>Heliantheae alliance</taxon>
        <taxon>Eupatorieae</taxon>
        <taxon>Mikania</taxon>
    </lineage>
</organism>
<dbReference type="Proteomes" id="UP000326396">
    <property type="component" value="Linkage Group LG9"/>
</dbReference>